<dbReference type="RefSeq" id="WP_073130514.1">
    <property type="nucleotide sequence ID" value="NZ_FQZF01000002.1"/>
</dbReference>
<reference evidence="6 7" key="1">
    <citation type="submission" date="2016-11" db="EMBL/GenBank/DDBJ databases">
        <authorList>
            <person name="Jaros S."/>
            <person name="Januszkiewicz K."/>
            <person name="Wedrychowicz H."/>
        </authorList>
    </citation>
    <scope>NUCLEOTIDE SEQUENCE [LARGE SCALE GENOMIC DNA]</scope>
    <source>
        <strain evidence="6 7">DSM 14916</strain>
    </source>
</reference>
<protein>
    <submittedName>
        <fullName evidence="6">LysR family transcriptional regulator, glycine cleavage system transcriptional activator</fullName>
    </submittedName>
</protein>
<dbReference type="STRING" id="198092.SAMN02745194_00246"/>
<dbReference type="Proteomes" id="UP000184387">
    <property type="component" value="Unassembled WGS sequence"/>
</dbReference>
<dbReference type="PROSITE" id="PS50931">
    <property type="entry name" value="HTH_LYSR"/>
    <property type="match status" value="1"/>
</dbReference>
<dbReference type="InterPro" id="IPR036390">
    <property type="entry name" value="WH_DNA-bd_sf"/>
</dbReference>
<gene>
    <name evidence="6" type="ORF">SAMN02745194_00246</name>
</gene>
<keyword evidence="3" id="KW-0238">DNA-binding</keyword>
<dbReference type="InterPro" id="IPR000847">
    <property type="entry name" value="LysR_HTH_N"/>
</dbReference>
<evidence type="ECO:0000313" key="6">
    <source>
        <dbReference type="EMBL" id="SHI39736.1"/>
    </source>
</evidence>
<evidence type="ECO:0000256" key="4">
    <source>
        <dbReference type="ARBA" id="ARBA00023163"/>
    </source>
</evidence>
<dbReference type="SUPFAM" id="SSF46785">
    <property type="entry name" value="Winged helix' DNA-binding domain"/>
    <property type="match status" value="1"/>
</dbReference>
<dbReference type="GO" id="GO:0043565">
    <property type="term" value="F:sequence-specific DNA binding"/>
    <property type="evidence" value="ECO:0007669"/>
    <property type="project" value="TreeGrafter"/>
</dbReference>
<keyword evidence="2" id="KW-0805">Transcription regulation</keyword>
<sequence>MRRLPSLNGVRAFEAAARNGGFAGAARELNVTPAAVSRLVHLLEQRLGVALFERAANRLQLTSSGRLYQAGLTPLLDALAQLTADVTGRGEGHIVTVGVGPTFAIRWLIPRLALLQREAPGLEVRITTGGAAAPFSDGWSCGIELGDRHPPGLVSEPLFSADLLPVCAPAMAAGLAGPGEIDSARLIRVAHAPEDWPRWLAEAGLERLRPAGPVFEFYGQALQAAVDGIGIALGLRPYIDDDLRAGRLVAPFALSVPKGRPWTLVYHPRRREEPGFAAFRRWILRLGAEEGGQGRLIPPAGPVP</sequence>
<organism evidence="6 7">
    <name type="scientific">Muricoccus roseus</name>
    <dbReference type="NCBI Taxonomy" id="198092"/>
    <lineage>
        <taxon>Bacteria</taxon>
        <taxon>Pseudomonadati</taxon>
        <taxon>Pseudomonadota</taxon>
        <taxon>Alphaproteobacteria</taxon>
        <taxon>Acetobacterales</taxon>
        <taxon>Roseomonadaceae</taxon>
        <taxon>Muricoccus</taxon>
    </lineage>
</organism>
<feature type="domain" description="HTH lysR-type" evidence="5">
    <location>
        <begin position="5"/>
        <end position="62"/>
    </location>
</feature>
<evidence type="ECO:0000259" key="5">
    <source>
        <dbReference type="PROSITE" id="PS50931"/>
    </source>
</evidence>
<evidence type="ECO:0000256" key="3">
    <source>
        <dbReference type="ARBA" id="ARBA00023125"/>
    </source>
</evidence>
<dbReference type="Pfam" id="PF00126">
    <property type="entry name" value="HTH_1"/>
    <property type="match status" value="1"/>
</dbReference>
<dbReference type="Pfam" id="PF03466">
    <property type="entry name" value="LysR_substrate"/>
    <property type="match status" value="1"/>
</dbReference>
<proteinExistence type="inferred from homology"/>
<dbReference type="InterPro" id="IPR036388">
    <property type="entry name" value="WH-like_DNA-bd_sf"/>
</dbReference>
<evidence type="ECO:0000256" key="1">
    <source>
        <dbReference type="ARBA" id="ARBA00009437"/>
    </source>
</evidence>
<name>A0A1M6ATC7_9PROT</name>
<dbReference type="GO" id="GO:0003700">
    <property type="term" value="F:DNA-binding transcription factor activity"/>
    <property type="evidence" value="ECO:0007669"/>
    <property type="project" value="InterPro"/>
</dbReference>
<dbReference type="AlphaFoldDB" id="A0A1M6ATC7"/>
<dbReference type="PRINTS" id="PR00039">
    <property type="entry name" value="HTHLYSR"/>
</dbReference>
<dbReference type="CDD" id="cd08432">
    <property type="entry name" value="PBP2_GcdR_TrpI_HvrB_AmpR_like"/>
    <property type="match status" value="1"/>
</dbReference>
<dbReference type="EMBL" id="FQZF01000002">
    <property type="protein sequence ID" value="SHI39736.1"/>
    <property type="molecule type" value="Genomic_DNA"/>
</dbReference>
<evidence type="ECO:0000313" key="7">
    <source>
        <dbReference type="Proteomes" id="UP000184387"/>
    </source>
</evidence>
<comment type="similarity">
    <text evidence="1">Belongs to the LysR transcriptional regulatory family.</text>
</comment>
<dbReference type="PANTHER" id="PTHR30537:SF74">
    <property type="entry name" value="HTH-TYPE TRANSCRIPTIONAL REGULATOR TRPI"/>
    <property type="match status" value="1"/>
</dbReference>
<evidence type="ECO:0000256" key="2">
    <source>
        <dbReference type="ARBA" id="ARBA00023015"/>
    </source>
</evidence>
<dbReference type="OrthoDB" id="9794694at2"/>
<keyword evidence="7" id="KW-1185">Reference proteome</keyword>
<dbReference type="SUPFAM" id="SSF53850">
    <property type="entry name" value="Periplasmic binding protein-like II"/>
    <property type="match status" value="1"/>
</dbReference>
<accession>A0A1M6ATC7</accession>
<dbReference type="Gene3D" id="3.40.190.10">
    <property type="entry name" value="Periplasmic binding protein-like II"/>
    <property type="match status" value="2"/>
</dbReference>
<dbReference type="PANTHER" id="PTHR30537">
    <property type="entry name" value="HTH-TYPE TRANSCRIPTIONAL REGULATOR"/>
    <property type="match status" value="1"/>
</dbReference>
<dbReference type="InterPro" id="IPR005119">
    <property type="entry name" value="LysR_subst-bd"/>
</dbReference>
<dbReference type="InterPro" id="IPR058163">
    <property type="entry name" value="LysR-type_TF_proteobact-type"/>
</dbReference>
<dbReference type="GO" id="GO:0006351">
    <property type="term" value="P:DNA-templated transcription"/>
    <property type="evidence" value="ECO:0007669"/>
    <property type="project" value="TreeGrafter"/>
</dbReference>
<keyword evidence="4" id="KW-0804">Transcription</keyword>
<dbReference type="Gene3D" id="1.10.10.10">
    <property type="entry name" value="Winged helix-like DNA-binding domain superfamily/Winged helix DNA-binding domain"/>
    <property type="match status" value="1"/>
</dbReference>